<dbReference type="EMBL" id="JAGSPC010000001">
    <property type="protein sequence ID" value="MBV7257961.1"/>
    <property type="molecule type" value="Genomic_DNA"/>
</dbReference>
<evidence type="ECO:0000259" key="5">
    <source>
        <dbReference type="PROSITE" id="PS50931"/>
    </source>
</evidence>
<dbReference type="PANTHER" id="PTHR30126:SF2">
    <property type="entry name" value="HTH-TYPE TRANSCRIPTIONAL REGULATOR YJIE"/>
    <property type="match status" value="1"/>
</dbReference>
<gene>
    <name evidence="6" type="ORF">KCG46_00050</name>
</gene>
<organism evidence="6 7">
    <name type="scientific">Erythrobacter crassostreae</name>
    <dbReference type="NCBI Taxonomy" id="2828328"/>
    <lineage>
        <taxon>Bacteria</taxon>
        <taxon>Pseudomonadati</taxon>
        <taxon>Pseudomonadota</taxon>
        <taxon>Alphaproteobacteria</taxon>
        <taxon>Sphingomonadales</taxon>
        <taxon>Erythrobacteraceae</taxon>
        <taxon>Erythrobacter/Porphyrobacter group</taxon>
        <taxon>Erythrobacter</taxon>
    </lineage>
</organism>
<keyword evidence="2" id="KW-0805">Transcription regulation</keyword>
<comment type="similarity">
    <text evidence="1">Belongs to the LysR transcriptional regulatory family.</text>
</comment>
<name>A0A9X1F0W1_9SPHN</name>
<evidence type="ECO:0000256" key="3">
    <source>
        <dbReference type="ARBA" id="ARBA00023125"/>
    </source>
</evidence>
<proteinExistence type="inferred from homology"/>
<dbReference type="Pfam" id="PF03466">
    <property type="entry name" value="LysR_substrate"/>
    <property type="match status" value="1"/>
</dbReference>
<evidence type="ECO:0000256" key="2">
    <source>
        <dbReference type="ARBA" id="ARBA00023015"/>
    </source>
</evidence>
<dbReference type="GO" id="GO:0003700">
    <property type="term" value="F:DNA-binding transcription factor activity"/>
    <property type="evidence" value="ECO:0007669"/>
    <property type="project" value="InterPro"/>
</dbReference>
<dbReference type="RefSeq" id="WP_218403341.1">
    <property type="nucleotide sequence ID" value="NZ_JAGSPC010000001.1"/>
</dbReference>
<sequence length="305" mass="33997">MELKWLEDLAAVARLGHFARAAEARFVTQSALSRRIKALEQWACAELVDRTEHPIRLTAAGTEFMSSGSAIIKQASEAQAAAANYARISERGVTIACLHTLALNFLPRLVADLHRQVPPFEAAIVPETRTIEEYLYALRNGTCDFFICYNHAAIPFDVDVDDYPRLVISADRVLPYGDTTKFAGILDADNDTPIPLLEYGPTSIMSRVLRNMINNAAFERRLRTVYRATLAESLATAAREGLGIAWLPETIAEHVRETASFRPISDEYVADLEILIFSSRHNKRPTVQRIWDALLAKDPPNGIMS</sequence>
<dbReference type="InterPro" id="IPR000847">
    <property type="entry name" value="LysR_HTH_N"/>
</dbReference>
<dbReference type="PANTHER" id="PTHR30126">
    <property type="entry name" value="HTH-TYPE TRANSCRIPTIONAL REGULATOR"/>
    <property type="match status" value="1"/>
</dbReference>
<keyword evidence="3" id="KW-0238">DNA-binding</keyword>
<evidence type="ECO:0000256" key="4">
    <source>
        <dbReference type="ARBA" id="ARBA00023163"/>
    </source>
</evidence>
<dbReference type="PROSITE" id="PS50931">
    <property type="entry name" value="HTH_LYSR"/>
    <property type="match status" value="1"/>
</dbReference>
<comment type="caution">
    <text evidence="6">The sequence shown here is derived from an EMBL/GenBank/DDBJ whole genome shotgun (WGS) entry which is preliminary data.</text>
</comment>
<keyword evidence="7" id="KW-1185">Reference proteome</keyword>
<dbReference type="GO" id="GO:0000976">
    <property type="term" value="F:transcription cis-regulatory region binding"/>
    <property type="evidence" value="ECO:0007669"/>
    <property type="project" value="TreeGrafter"/>
</dbReference>
<dbReference type="InterPro" id="IPR005119">
    <property type="entry name" value="LysR_subst-bd"/>
</dbReference>
<feature type="domain" description="HTH lysR-type" evidence="5">
    <location>
        <begin position="1"/>
        <end position="58"/>
    </location>
</feature>
<dbReference type="Pfam" id="PF00126">
    <property type="entry name" value="HTH_1"/>
    <property type="match status" value="1"/>
</dbReference>
<evidence type="ECO:0000313" key="7">
    <source>
        <dbReference type="Proteomes" id="UP001138681"/>
    </source>
</evidence>
<dbReference type="AlphaFoldDB" id="A0A9X1F0W1"/>
<evidence type="ECO:0000313" key="6">
    <source>
        <dbReference type="EMBL" id="MBV7257961.1"/>
    </source>
</evidence>
<protein>
    <submittedName>
        <fullName evidence="6">LysR family transcriptional regulator</fullName>
    </submittedName>
</protein>
<reference evidence="6" key="1">
    <citation type="submission" date="2021-04" db="EMBL/GenBank/DDBJ databases">
        <authorList>
            <person name="Pira H."/>
            <person name="Risdian C."/>
            <person name="Wink J."/>
        </authorList>
    </citation>
    <scope>NUCLEOTIDE SEQUENCE</scope>
    <source>
        <strain evidence="6">WH158</strain>
    </source>
</reference>
<evidence type="ECO:0000256" key="1">
    <source>
        <dbReference type="ARBA" id="ARBA00009437"/>
    </source>
</evidence>
<keyword evidence="4" id="KW-0804">Transcription</keyword>
<dbReference type="Proteomes" id="UP001138681">
    <property type="component" value="Unassembled WGS sequence"/>
</dbReference>
<accession>A0A9X1F0W1</accession>